<dbReference type="PANTHER" id="PTHR43194:SF2">
    <property type="entry name" value="PEROXISOMAL MEMBRANE PROTEIN LPX1"/>
    <property type="match status" value="1"/>
</dbReference>
<dbReference type="InterPro" id="IPR050228">
    <property type="entry name" value="Carboxylesterase_BioH"/>
</dbReference>
<dbReference type="Gene3D" id="3.40.50.1820">
    <property type="entry name" value="alpha/beta hydrolase"/>
    <property type="match status" value="1"/>
</dbReference>
<feature type="domain" description="AB hydrolase-1" evidence="1">
    <location>
        <begin position="6"/>
        <end position="248"/>
    </location>
</feature>
<evidence type="ECO:0000313" key="3">
    <source>
        <dbReference type="Proteomes" id="UP000534783"/>
    </source>
</evidence>
<keyword evidence="2" id="KW-0378">Hydrolase</keyword>
<evidence type="ECO:0000313" key="2">
    <source>
        <dbReference type="EMBL" id="NKE70609.1"/>
    </source>
</evidence>
<accession>A0A7X6DP00</accession>
<comment type="caution">
    <text evidence="2">The sequence shown here is derived from an EMBL/GenBank/DDBJ whole genome shotgun (WGS) entry which is preliminary data.</text>
</comment>
<organism evidence="2 3">
    <name type="scientific">Candidatus Manganitrophus noduliformans</name>
    <dbReference type="NCBI Taxonomy" id="2606439"/>
    <lineage>
        <taxon>Bacteria</taxon>
        <taxon>Pseudomonadati</taxon>
        <taxon>Nitrospirota</taxon>
        <taxon>Nitrospiria</taxon>
        <taxon>Candidatus Troglogloeales</taxon>
        <taxon>Candidatus Manganitrophaceae</taxon>
        <taxon>Candidatus Manganitrophus</taxon>
    </lineage>
</organism>
<dbReference type="Proteomes" id="UP000534783">
    <property type="component" value="Unassembled WGS sequence"/>
</dbReference>
<evidence type="ECO:0000259" key="1">
    <source>
        <dbReference type="Pfam" id="PF12697"/>
    </source>
</evidence>
<dbReference type="AlphaFoldDB" id="A0A7X6DP00"/>
<dbReference type="GO" id="GO:0016787">
    <property type="term" value="F:hydrolase activity"/>
    <property type="evidence" value="ECO:0007669"/>
    <property type="project" value="UniProtKB-KW"/>
</dbReference>
<dbReference type="InterPro" id="IPR000073">
    <property type="entry name" value="AB_hydrolase_1"/>
</dbReference>
<keyword evidence="3" id="KW-1185">Reference proteome</keyword>
<dbReference type="SUPFAM" id="SSF53474">
    <property type="entry name" value="alpha/beta-Hydrolases"/>
    <property type="match status" value="1"/>
</dbReference>
<proteinExistence type="predicted"/>
<name>A0A7X6DP00_9BACT</name>
<dbReference type="EMBL" id="VTOW01000001">
    <property type="protein sequence ID" value="NKE70609.1"/>
    <property type="molecule type" value="Genomic_DNA"/>
</dbReference>
<dbReference type="RefSeq" id="WP_168058849.1">
    <property type="nucleotide sequence ID" value="NZ_VTOW01000001.1"/>
</dbReference>
<gene>
    <name evidence="2" type="ORF">MNODULE_07660</name>
</gene>
<protein>
    <submittedName>
        <fullName evidence="2">Alpha/beta hydrolase</fullName>
    </submittedName>
</protein>
<dbReference type="Pfam" id="PF12697">
    <property type="entry name" value="Abhydrolase_6"/>
    <property type="match status" value="1"/>
</dbReference>
<dbReference type="InterPro" id="IPR029058">
    <property type="entry name" value="AB_hydrolase_fold"/>
</dbReference>
<dbReference type="PANTHER" id="PTHR43194">
    <property type="entry name" value="HYDROLASE ALPHA/BETA FOLD FAMILY"/>
    <property type="match status" value="1"/>
</dbReference>
<sequence length="266" mass="29915">MPSKTIVLIHGNFVTRHCWNGWAARYQARGYKTVQIAYPGRDKPVELLKQNPSDPILQQLTIGEVIDHHVRVIRSLPEKPIIIGHSFGGLLTQLMLQRDLGVAGVAIDSVPPQGVLTLKWSFLRSLWPVLNPLIPVSKPYYMTFEQFQYTFVNTLPPAEQRAAYDAQVVPESRRLARGGLSSAARVDFKRARAPLLMIAGEKDHLMPAALNRANYERYKTSPSITEFKEFPGRDHYIIGERGWEEVADHALDWAIRAQASPAARAA</sequence>
<reference evidence="2 3" key="1">
    <citation type="journal article" date="2020" name="Nature">
        <title>Bacterial chemolithoautotrophy via manganese oxidation.</title>
        <authorList>
            <person name="Yu H."/>
            <person name="Leadbetter J.R."/>
        </authorList>
    </citation>
    <scope>NUCLEOTIDE SEQUENCE [LARGE SCALE GENOMIC DNA]</scope>
    <source>
        <strain evidence="2 3">Mn-1</strain>
    </source>
</reference>